<protein>
    <submittedName>
        <fullName evidence="2">Uncharacterized protein</fullName>
    </submittedName>
</protein>
<dbReference type="AlphaFoldDB" id="A0A2U3LH16"/>
<feature type="transmembrane region" description="Helical" evidence="1">
    <location>
        <begin position="223"/>
        <end position="244"/>
    </location>
</feature>
<evidence type="ECO:0000313" key="3">
    <source>
        <dbReference type="Proteomes" id="UP000238916"/>
    </source>
</evidence>
<dbReference type="EMBL" id="OMOF01000444">
    <property type="protein sequence ID" value="SPF51106.1"/>
    <property type="molecule type" value="Genomic_DNA"/>
</dbReference>
<evidence type="ECO:0000313" key="2">
    <source>
        <dbReference type="EMBL" id="SPF51106.1"/>
    </source>
</evidence>
<name>A0A2U3LH16_9FIRM</name>
<keyword evidence="1" id="KW-0812">Transmembrane</keyword>
<reference evidence="3" key="1">
    <citation type="submission" date="2018-02" db="EMBL/GenBank/DDBJ databases">
        <authorList>
            <person name="Hausmann B."/>
        </authorList>
    </citation>
    <scope>NUCLEOTIDE SEQUENCE [LARGE SCALE GENOMIC DNA]</scope>
    <source>
        <strain evidence="3">Peat soil MAG SbF1</strain>
    </source>
</reference>
<accession>A0A2U3LH16</accession>
<keyword evidence="1" id="KW-0472">Membrane</keyword>
<evidence type="ECO:0000256" key="1">
    <source>
        <dbReference type="SAM" id="Phobius"/>
    </source>
</evidence>
<sequence>MAPSADISKNLGMSLKIFTMNMWPFPPETKEIQLDEKWSFVGKKEKNCSEEEKEFGDQWDYIAIDAESRLVLSFVPGKRTLENCQKVVEDVSIRTHGREDILISSDCYAPYKTVIEDVYGKKVIPERKKGPGRPPKNPVNVMPEDLCYVTICKNYEKNKVSSITREIVFGSEELVAERLKTSLVSNTINTAIVERVNGTDRMQNSRKARDTYGFSKDLGFHNALSMLIICMYNFCWCIRTLYLIDDGKRVRRTPAMVAKLSEHVWTVAEWVTYPTYRKNKIVKYQTFPGSAKRAIGRDLFLVS</sequence>
<gene>
    <name evidence="2" type="ORF">SBF1_4990002</name>
</gene>
<dbReference type="OrthoDB" id="4682509at2"/>
<organism evidence="2 3">
    <name type="scientific">Candidatus Desulfosporosinus infrequens</name>
    <dbReference type="NCBI Taxonomy" id="2043169"/>
    <lineage>
        <taxon>Bacteria</taxon>
        <taxon>Bacillati</taxon>
        <taxon>Bacillota</taxon>
        <taxon>Clostridia</taxon>
        <taxon>Eubacteriales</taxon>
        <taxon>Desulfitobacteriaceae</taxon>
        <taxon>Desulfosporosinus</taxon>
    </lineage>
</organism>
<proteinExistence type="predicted"/>
<dbReference type="Proteomes" id="UP000238916">
    <property type="component" value="Unassembled WGS sequence"/>
</dbReference>
<keyword evidence="1" id="KW-1133">Transmembrane helix</keyword>